<dbReference type="Proteomes" id="UP000030758">
    <property type="component" value="Unassembled WGS sequence"/>
</dbReference>
<evidence type="ECO:0000256" key="1">
    <source>
        <dbReference type="SAM" id="MobiDB-lite"/>
    </source>
</evidence>
<dbReference type="AlphaFoldDB" id="A0A085MQH3"/>
<reference evidence="2" key="1">
    <citation type="journal article" date="2014" name="Nat. Genet.">
        <title>Genome and transcriptome of the porcine whipworm Trichuris suis.</title>
        <authorList>
            <person name="Jex A.R."/>
            <person name="Nejsum P."/>
            <person name="Schwarz E.M."/>
            <person name="Hu L."/>
            <person name="Young N.D."/>
            <person name="Hall R.S."/>
            <person name="Korhonen P.K."/>
            <person name="Liao S."/>
            <person name="Thamsborg S."/>
            <person name="Xia J."/>
            <person name="Xu P."/>
            <person name="Wang S."/>
            <person name="Scheerlinck J.P."/>
            <person name="Hofmann A."/>
            <person name="Sternberg P.W."/>
            <person name="Wang J."/>
            <person name="Gasser R.B."/>
        </authorList>
    </citation>
    <scope>NUCLEOTIDE SEQUENCE [LARGE SCALE GENOMIC DNA]</scope>
    <source>
        <strain evidence="2">DCEP-RM93F</strain>
    </source>
</reference>
<accession>A0A085MQH3</accession>
<feature type="region of interest" description="Disordered" evidence="1">
    <location>
        <begin position="136"/>
        <end position="155"/>
    </location>
</feature>
<organism evidence="2">
    <name type="scientific">Trichuris suis</name>
    <name type="common">pig whipworm</name>
    <dbReference type="NCBI Taxonomy" id="68888"/>
    <lineage>
        <taxon>Eukaryota</taxon>
        <taxon>Metazoa</taxon>
        <taxon>Ecdysozoa</taxon>
        <taxon>Nematoda</taxon>
        <taxon>Enoplea</taxon>
        <taxon>Dorylaimia</taxon>
        <taxon>Trichinellida</taxon>
        <taxon>Trichuridae</taxon>
        <taxon>Trichuris</taxon>
    </lineage>
</organism>
<evidence type="ECO:0000313" key="2">
    <source>
        <dbReference type="EMBL" id="KFD59469.1"/>
    </source>
</evidence>
<proteinExistence type="predicted"/>
<name>A0A085MQH3_9BILA</name>
<feature type="compositionally biased region" description="Polar residues" evidence="1">
    <location>
        <begin position="139"/>
        <end position="149"/>
    </location>
</feature>
<dbReference type="EMBL" id="KL367504">
    <property type="protein sequence ID" value="KFD68538.1"/>
    <property type="molecule type" value="Genomic_DNA"/>
</dbReference>
<protein>
    <submittedName>
        <fullName evidence="2">Uncharacterized protein</fullName>
    </submittedName>
</protein>
<dbReference type="EMBL" id="KL367916">
    <property type="protein sequence ID" value="KFD59469.1"/>
    <property type="molecule type" value="Genomic_DNA"/>
</dbReference>
<evidence type="ECO:0000313" key="3">
    <source>
        <dbReference type="EMBL" id="KFD68538.1"/>
    </source>
</evidence>
<gene>
    <name evidence="3" type="ORF">M514_19364</name>
    <name evidence="2" type="ORF">M514_28351</name>
</gene>
<sequence>MRFQQEKVLRKKLQNLYCSHTWDLRRSQRERLVTDQNMDKVVVNLSSTTLTAVEKCVLSKGLNFVPTPKIPPFLDIIASTEMSLTKTEPRKAAEIKGIISSSLLQTNKFEKPNLNSMERAVIKKLKTKEVLVVTKADKGNSSSSRSSLETCGLQH</sequence>